<keyword evidence="3" id="KW-1185">Reference proteome</keyword>
<dbReference type="PANTHER" id="PTHR24111:SF0">
    <property type="entry name" value="LEUCINE-RICH REPEAT-CONTAINING PROTEIN"/>
    <property type="match status" value="1"/>
</dbReference>
<dbReference type="SMART" id="SM00368">
    <property type="entry name" value="LRR_RI"/>
    <property type="match status" value="2"/>
</dbReference>
<accession>A0A9P6HJR0</accession>
<evidence type="ECO:0000313" key="3">
    <source>
        <dbReference type="Proteomes" id="UP000736335"/>
    </source>
</evidence>
<gene>
    <name evidence="2" type="ORF">BJ322DRAFT_581618</name>
</gene>
<dbReference type="Gene3D" id="3.80.10.10">
    <property type="entry name" value="Ribonuclease Inhibitor"/>
    <property type="match status" value="1"/>
</dbReference>
<evidence type="ECO:0008006" key="4">
    <source>
        <dbReference type="Google" id="ProtNLM"/>
    </source>
</evidence>
<dbReference type="PANTHER" id="PTHR24111">
    <property type="entry name" value="LEUCINE-RICH REPEAT-CONTAINING PROTEIN 34"/>
    <property type="match status" value="1"/>
</dbReference>
<dbReference type="OrthoDB" id="120976at2759"/>
<dbReference type="InterPro" id="IPR052201">
    <property type="entry name" value="LRR-containing_regulator"/>
</dbReference>
<evidence type="ECO:0000256" key="1">
    <source>
        <dbReference type="ARBA" id="ARBA00022737"/>
    </source>
</evidence>
<reference evidence="2" key="2">
    <citation type="submission" date="2020-11" db="EMBL/GenBank/DDBJ databases">
        <authorList>
            <consortium name="DOE Joint Genome Institute"/>
            <person name="Kuo A."/>
            <person name="Miyauchi S."/>
            <person name="Kiss E."/>
            <person name="Drula E."/>
            <person name="Kohler A."/>
            <person name="Sanchez-Garcia M."/>
            <person name="Andreopoulos B."/>
            <person name="Barry K.W."/>
            <person name="Bonito G."/>
            <person name="Buee M."/>
            <person name="Carver A."/>
            <person name="Chen C."/>
            <person name="Cichocki N."/>
            <person name="Clum A."/>
            <person name="Culley D."/>
            <person name="Crous P.W."/>
            <person name="Fauchery L."/>
            <person name="Girlanda M."/>
            <person name="Hayes R."/>
            <person name="Keri Z."/>
            <person name="Labutti K."/>
            <person name="Lipzen A."/>
            <person name="Lombard V."/>
            <person name="Magnuson J."/>
            <person name="Maillard F."/>
            <person name="Morin E."/>
            <person name="Murat C."/>
            <person name="Nolan M."/>
            <person name="Ohm R."/>
            <person name="Pangilinan J."/>
            <person name="Pereira M."/>
            <person name="Perotto S."/>
            <person name="Peter M."/>
            <person name="Riley R."/>
            <person name="Sitrit Y."/>
            <person name="Stielow B."/>
            <person name="Szollosi G."/>
            <person name="Zifcakova L."/>
            <person name="Stursova M."/>
            <person name="Spatafora J.W."/>
            <person name="Tedersoo L."/>
            <person name="Vaario L.-M."/>
            <person name="Yamada A."/>
            <person name="Yan M."/>
            <person name="Wang P."/>
            <person name="Xu J."/>
            <person name="Bruns T."/>
            <person name="Baldrian P."/>
            <person name="Vilgalys R."/>
            <person name="Henrissat B."/>
            <person name="Grigoriev I.V."/>
            <person name="Hibbett D."/>
            <person name="Nagy L.G."/>
            <person name="Martin F.M."/>
        </authorList>
    </citation>
    <scope>NUCLEOTIDE SEQUENCE</scope>
    <source>
        <strain evidence="2">UH-Tt-Lm1</strain>
    </source>
</reference>
<evidence type="ECO:0000313" key="2">
    <source>
        <dbReference type="EMBL" id="KAF9787796.1"/>
    </source>
</evidence>
<protein>
    <recommendedName>
        <fullName evidence="4">RNI-like protein</fullName>
    </recommendedName>
</protein>
<name>A0A9P6HJR0_9AGAM</name>
<dbReference type="InterPro" id="IPR032675">
    <property type="entry name" value="LRR_dom_sf"/>
</dbReference>
<reference evidence="2" key="1">
    <citation type="journal article" date="2020" name="Nat. Commun.">
        <title>Large-scale genome sequencing of mycorrhizal fungi provides insights into the early evolution of symbiotic traits.</title>
        <authorList>
            <person name="Miyauchi S."/>
            <person name="Kiss E."/>
            <person name="Kuo A."/>
            <person name="Drula E."/>
            <person name="Kohler A."/>
            <person name="Sanchez-Garcia M."/>
            <person name="Morin E."/>
            <person name="Andreopoulos B."/>
            <person name="Barry K.W."/>
            <person name="Bonito G."/>
            <person name="Buee M."/>
            <person name="Carver A."/>
            <person name="Chen C."/>
            <person name="Cichocki N."/>
            <person name="Clum A."/>
            <person name="Culley D."/>
            <person name="Crous P.W."/>
            <person name="Fauchery L."/>
            <person name="Girlanda M."/>
            <person name="Hayes R.D."/>
            <person name="Keri Z."/>
            <person name="LaButti K."/>
            <person name="Lipzen A."/>
            <person name="Lombard V."/>
            <person name="Magnuson J."/>
            <person name="Maillard F."/>
            <person name="Murat C."/>
            <person name="Nolan M."/>
            <person name="Ohm R.A."/>
            <person name="Pangilinan J."/>
            <person name="Pereira M.F."/>
            <person name="Perotto S."/>
            <person name="Peter M."/>
            <person name="Pfister S."/>
            <person name="Riley R."/>
            <person name="Sitrit Y."/>
            <person name="Stielow J.B."/>
            <person name="Szollosi G."/>
            <person name="Zifcakova L."/>
            <person name="Stursova M."/>
            <person name="Spatafora J.W."/>
            <person name="Tedersoo L."/>
            <person name="Vaario L.M."/>
            <person name="Yamada A."/>
            <person name="Yan M."/>
            <person name="Wang P."/>
            <person name="Xu J."/>
            <person name="Bruns T."/>
            <person name="Baldrian P."/>
            <person name="Vilgalys R."/>
            <person name="Dunand C."/>
            <person name="Henrissat B."/>
            <person name="Grigoriev I.V."/>
            <person name="Hibbett D."/>
            <person name="Nagy L.G."/>
            <person name="Martin F.M."/>
        </authorList>
    </citation>
    <scope>NUCLEOTIDE SEQUENCE</scope>
    <source>
        <strain evidence="2">UH-Tt-Lm1</strain>
    </source>
</reference>
<proteinExistence type="predicted"/>
<organism evidence="2 3">
    <name type="scientific">Thelephora terrestris</name>
    <dbReference type="NCBI Taxonomy" id="56493"/>
    <lineage>
        <taxon>Eukaryota</taxon>
        <taxon>Fungi</taxon>
        <taxon>Dikarya</taxon>
        <taxon>Basidiomycota</taxon>
        <taxon>Agaricomycotina</taxon>
        <taxon>Agaricomycetes</taxon>
        <taxon>Thelephorales</taxon>
        <taxon>Thelephoraceae</taxon>
        <taxon>Thelephora</taxon>
    </lineage>
</organism>
<comment type="caution">
    <text evidence="2">The sequence shown here is derived from an EMBL/GenBank/DDBJ whole genome shotgun (WGS) entry which is preliminary data.</text>
</comment>
<dbReference type="Proteomes" id="UP000736335">
    <property type="component" value="Unassembled WGS sequence"/>
</dbReference>
<dbReference type="AlphaFoldDB" id="A0A9P6HJR0"/>
<dbReference type="SUPFAM" id="SSF52047">
    <property type="entry name" value="RNI-like"/>
    <property type="match status" value="1"/>
</dbReference>
<dbReference type="EMBL" id="WIUZ02000004">
    <property type="protein sequence ID" value="KAF9787796.1"/>
    <property type="molecule type" value="Genomic_DNA"/>
</dbReference>
<keyword evidence="1" id="KW-0677">Repeat</keyword>
<sequence>MLPYIPRNDPYAKNISMLEGGLISVDGRPPGARKAIEILSQKDTVAHLDLRHNKLGDEGCIVLFEYLRSEAGRRHEVARILLGGNNLGNVALESIGSFLTCYKWLRELYLANNSFVGDSNVIDSFTEALNSSSLIFLSLTSCAGLSDAFAERFFPRLNSPHLSTLALSATRLTRTAVPHIIEYLSSPRSRRLATLKLSGNSLSVRGASRVVGQIKRTNFNITNLDMYGVRTHLGGQDDSSEGTSSDSSAFAIKFEEDLRHTLTRNDLLQRHTHASAFRLLRYSRALLLKPRRNEDEASGTPLHIQHLPTELQLHILSLTVDGLSANQRIRIFQFASDPKTLPEILPNLRRRQSEGIPGPSLREKSIAPFTLSPRDVNRTKWLRTVGCDLYET</sequence>